<dbReference type="InterPro" id="IPR036259">
    <property type="entry name" value="MFS_trans_sf"/>
</dbReference>
<gene>
    <name evidence="11" type="ORF">DGAL_LOCUS821</name>
</gene>
<feature type="transmembrane region" description="Helical" evidence="9">
    <location>
        <begin position="151"/>
        <end position="176"/>
    </location>
</feature>
<evidence type="ECO:0000256" key="9">
    <source>
        <dbReference type="SAM" id="Phobius"/>
    </source>
</evidence>
<dbReference type="GO" id="GO:0022857">
    <property type="term" value="F:transmembrane transporter activity"/>
    <property type="evidence" value="ECO:0007669"/>
    <property type="project" value="InterPro"/>
</dbReference>
<comment type="caution">
    <text evidence="11">The sequence shown here is derived from an EMBL/GenBank/DDBJ whole genome shotgun (WGS) entry which is preliminary data.</text>
</comment>
<evidence type="ECO:0000256" key="6">
    <source>
        <dbReference type="ARBA" id="ARBA00022989"/>
    </source>
</evidence>
<dbReference type="PANTHER" id="PTHR43184:SF30">
    <property type="entry name" value="MFS DOMAIN-CONTAINING PROTEIN"/>
    <property type="match status" value="1"/>
</dbReference>
<feature type="transmembrane region" description="Helical" evidence="9">
    <location>
        <begin position="406"/>
        <end position="427"/>
    </location>
</feature>
<sequence>MDILAESHWVLIHPLQSMSKKSYRILVFVVLWFGFGSTYLLKKPLGVIKSDIAEDLNLSKFELGMLDTALLLPYAVMQVFLGPLADHQGPRKTLASCLLLGGVSMAFFGLTNSFHFSLLMLFLCGTCLAPTWPACSKCLASYFDKDRDTIFGIFSTAGSVGGICGTGLAVWTLNVYGWQLSYLLPSVISILMSVLTFGLVYSPEEMGRQPGPIGPSSSVDSSQVITGSRKKKPAIKSWFGLWTIPLILEITLAVFTLKVVRYCMYMWLPLFLLDYLNYDKVQAGLMSTAFEVGGALGSALVGFLTPRLFSGRSLPTLCLLTMLSSLSLLLFAVTSQLGATINIICLVLTGATNAGPDSLLSGSIPARLGERNGLGAGAALTGLVNGAGSVGTVIEGPIIGLVAHQWGWMGVLLLMVLLSSLGGLALLRAALSESSLSQTSSNEEEEEDPTRSWPV</sequence>
<keyword evidence="6 9" id="KW-1133">Transmembrane helix</keyword>
<accession>A0A8J2WEP2</accession>
<dbReference type="Gene3D" id="1.20.1250.20">
    <property type="entry name" value="MFS general substrate transporter like domains"/>
    <property type="match status" value="2"/>
</dbReference>
<dbReference type="GO" id="GO:0016020">
    <property type="term" value="C:membrane"/>
    <property type="evidence" value="ECO:0007669"/>
    <property type="project" value="UniProtKB-SubCell"/>
</dbReference>
<keyword evidence="4" id="KW-0762">Sugar transport</keyword>
<evidence type="ECO:0000259" key="10">
    <source>
        <dbReference type="PROSITE" id="PS50850"/>
    </source>
</evidence>
<evidence type="ECO:0000256" key="5">
    <source>
        <dbReference type="ARBA" id="ARBA00022692"/>
    </source>
</evidence>
<protein>
    <recommendedName>
        <fullName evidence="10">Major facilitator superfamily (MFS) profile domain-containing protein</fullName>
    </recommendedName>
</protein>
<organism evidence="11 12">
    <name type="scientific">Daphnia galeata</name>
    <dbReference type="NCBI Taxonomy" id="27404"/>
    <lineage>
        <taxon>Eukaryota</taxon>
        <taxon>Metazoa</taxon>
        <taxon>Ecdysozoa</taxon>
        <taxon>Arthropoda</taxon>
        <taxon>Crustacea</taxon>
        <taxon>Branchiopoda</taxon>
        <taxon>Diplostraca</taxon>
        <taxon>Cladocera</taxon>
        <taxon>Anomopoda</taxon>
        <taxon>Daphniidae</taxon>
        <taxon>Daphnia</taxon>
    </lineage>
</organism>
<keyword evidence="5 9" id="KW-0812">Transmembrane</keyword>
<evidence type="ECO:0000256" key="1">
    <source>
        <dbReference type="ARBA" id="ARBA00004141"/>
    </source>
</evidence>
<keyword evidence="7 9" id="KW-0472">Membrane</keyword>
<dbReference type="AlphaFoldDB" id="A0A8J2WEP2"/>
<keyword evidence="3" id="KW-0813">Transport</keyword>
<dbReference type="Proteomes" id="UP000789390">
    <property type="component" value="Unassembled WGS sequence"/>
</dbReference>
<dbReference type="Pfam" id="PF07690">
    <property type="entry name" value="MFS_1"/>
    <property type="match status" value="1"/>
</dbReference>
<feature type="transmembrane region" description="Helical" evidence="9">
    <location>
        <begin position="238"/>
        <end position="261"/>
    </location>
</feature>
<comment type="subcellular location">
    <subcellularLocation>
        <location evidence="1">Membrane</location>
        <topology evidence="1">Multi-pass membrane protein</topology>
    </subcellularLocation>
</comment>
<feature type="transmembrane region" description="Helical" evidence="9">
    <location>
        <begin position="182"/>
        <end position="201"/>
    </location>
</feature>
<feature type="transmembrane region" description="Helical" evidence="9">
    <location>
        <begin position="372"/>
        <end position="394"/>
    </location>
</feature>
<dbReference type="PROSITE" id="PS50850">
    <property type="entry name" value="MFS"/>
    <property type="match status" value="1"/>
</dbReference>
<dbReference type="PANTHER" id="PTHR43184">
    <property type="entry name" value="MAJOR FACILITATOR SUPERFAMILY TRANSPORTER 16, ISOFORM B"/>
    <property type="match status" value="1"/>
</dbReference>
<feature type="transmembrane region" description="Helical" evidence="9">
    <location>
        <begin position="316"/>
        <end position="333"/>
    </location>
</feature>
<name>A0A8J2WEP2_9CRUS</name>
<evidence type="ECO:0000313" key="11">
    <source>
        <dbReference type="EMBL" id="CAH0098720.1"/>
    </source>
</evidence>
<feature type="domain" description="Major facilitator superfamily (MFS) profile" evidence="10">
    <location>
        <begin position="22"/>
        <end position="434"/>
    </location>
</feature>
<feature type="transmembrane region" description="Helical" evidence="9">
    <location>
        <begin position="281"/>
        <end position="304"/>
    </location>
</feature>
<proteinExistence type="inferred from homology"/>
<feature type="transmembrane region" description="Helical" evidence="9">
    <location>
        <begin position="93"/>
        <end position="110"/>
    </location>
</feature>
<evidence type="ECO:0000256" key="3">
    <source>
        <dbReference type="ARBA" id="ARBA00022448"/>
    </source>
</evidence>
<evidence type="ECO:0000256" key="4">
    <source>
        <dbReference type="ARBA" id="ARBA00022597"/>
    </source>
</evidence>
<evidence type="ECO:0000313" key="12">
    <source>
        <dbReference type="Proteomes" id="UP000789390"/>
    </source>
</evidence>
<reference evidence="11" key="1">
    <citation type="submission" date="2021-11" db="EMBL/GenBank/DDBJ databases">
        <authorList>
            <person name="Schell T."/>
        </authorList>
    </citation>
    <scope>NUCLEOTIDE SEQUENCE</scope>
    <source>
        <strain evidence="11">M5</strain>
    </source>
</reference>
<feature type="transmembrane region" description="Helical" evidence="9">
    <location>
        <begin position="23"/>
        <end position="41"/>
    </location>
</feature>
<dbReference type="PIRSF" id="PIRSF002808">
    <property type="entry name" value="Hexose_phosphate_transp"/>
    <property type="match status" value="1"/>
</dbReference>
<dbReference type="InterPro" id="IPR020846">
    <property type="entry name" value="MFS_dom"/>
</dbReference>
<feature type="region of interest" description="Disordered" evidence="8">
    <location>
        <begin position="436"/>
        <end position="455"/>
    </location>
</feature>
<dbReference type="OrthoDB" id="3639251at2759"/>
<dbReference type="SUPFAM" id="SSF103473">
    <property type="entry name" value="MFS general substrate transporter"/>
    <property type="match status" value="1"/>
</dbReference>
<comment type="similarity">
    <text evidence="2">Belongs to the major facilitator superfamily. Organophosphate:Pi antiporter (OPA) (TC 2.A.1.4) family.</text>
</comment>
<dbReference type="EMBL" id="CAKKLH010000007">
    <property type="protein sequence ID" value="CAH0098720.1"/>
    <property type="molecule type" value="Genomic_DNA"/>
</dbReference>
<evidence type="ECO:0000256" key="7">
    <source>
        <dbReference type="ARBA" id="ARBA00023136"/>
    </source>
</evidence>
<keyword evidence="12" id="KW-1185">Reference proteome</keyword>
<feature type="transmembrane region" description="Helical" evidence="9">
    <location>
        <begin position="61"/>
        <end position="81"/>
    </location>
</feature>
<dbReference type="InterPro" id="IPR011701">
    <property type="entry name" value="MFS"/>
</dbReference>
<evidence type="ECO:0000256" key="2">
    <source>
        <dbReference type="ARBA" id="ARBA00009598"/>
    </source>
</evidence>
<evidence type="ECO:0000256" key="8">
    <source>
        <dbReference type="SAM" id="MobiDB-lite"/>
    </source>
</evidence>
<dbReference type="InterPro" id="IPR000849">
    <property type="entry name" value="Sugar_P_transporter"/>
</dbReference>